<feature type="region of interest" description="Disordered" evidence="4">
    <location>
        <begin position="68"/>
        <end position="106"/>
    </location>
</feature>
<keyword evidence="5" id="KW-0812">Transmembrane</keyword>
<feature type="transmembrane region" description="Helical" evidence="5">
    <location>
        <begin position="141"/>
        <end position="162"/>
    </location>
</feature>
<evidence type="ECO:0000256" key="5">
    <source>
        <dbReference type="SAM" id="Phobius"/>
    </source>
</evidence>
<name>A0ABT8YBN2_9SPHN</name>
<dbReference type="RefSeq" id="WP_303543424.1">
    <property type="nucleotide sequence ID" value="NZ_JAUOTP010000006.1"/>
</dbReference>
<dbReference type="PANTHER" id="PTHR44688">
    <property type="entry name" value="DNA-BINDING TRANSCRIPTIONAL ACTIVATOR DEVR_DOSR"/>
    <property type="match status" value="1"/>
</dbReference>
<accession>A0ABT8YBN2</accession>
<evidence type="ECO:0000259" key="6">
    <source>
        <dbReference type="PROSITE" id="PS50043"/>
    </source>
</evidence>
<evidence type="ECO:0000256" key="1">
    <source>
        <dbReference type="ARBA" id="ARBA00023015"/>
    </source>
</evidence>
<dbReference type="PROSITE" id="PS50043">
    <property type="entry name" value="HTH_LUXR_2"/>
    <property type="match status" value="1"/>
</dbReference>
<keyword evidence="2" id="KW-0238">DNA-binding</keyword>
<sequence>MGSSSPFGLSPREIQVMRLVDAGLETKEIARELNVAPATVNNQVQSAKAKIGISSRRKAARVLVNEFDGHGERITSEPKTLPGDAEKWPNQPVSNDGEPQASGQADHPAKEYAVFDTSVLIRPEPVPDHGRRNRYDTLTRVGMILMQVALCAIATAVMLWIYDRS</sequence>
<comment type="caution">
    <text evidence="7">The sequence shown here is derived from an EMBL/GenBank/DDBJ whole genome shotgun (WGS) entry which is preliminary data.</text>
</comment>
<dbReference type="SUPFAM" id="SSF46894">
    <property type="entry name" value="C-terminal effector domain of the bipartite response regulators"/>
    <property type="match status" value="1"/>
</dbReference>
<keyword evidence="5" id="KW-0472">Membrane</keyword>
<evidence type="ECO:0000256" key="3">
    <source>
        <dbReference type="ARBA" id="ARBA00023163"/>
    </source>
</evidence>
<keyword evidence="1" id="KW-0805">Transcription regulation</keyword>
<dbReference type="PRINTS" id="PR00038">
    <property type="entry name" value="HTHLUXR"/>
</dbReference>
<dbReference type="EMBL" id="JAUOTP010000006">
    <property type="protein sequence ID" value="MDO6415407.1"/>
    <property type="molecule type" value="Genomic_DNA"/>
</dbReference>
<organism evidence="7 8">
    <name type="scientific">Sphingomonas natans</name>
    <dbReference type="NCBI Taxonomy" id="3063330"/>
    <lineage>
        <taxon>Bacteria</taxon>
        <taxon>Pseudomonadati</taxon>
        <taxon>Pseudomonadota</taxon>
        <taxon>Alphaproteobacteria</taxon>
        <taxon>Sphingomonadales</taxon>
        <taxon>Sphingomonadaceae</taxon>
        <taxon>Sphingomonas</taxon>
    </lineage>
</organism>
<feature type="domain" description="HTH luxR-type" evidence="6">
    <location>
        <begin position="2"/>
        <end position="67"/>
    </location>
</feature>
<dbReference type="Pfam" id="PF00196">
    <property type="entry name" value="GerE"/>
    <property type="match status" value="1"/>
</dbReference>
<dbReference type="PANTHER" id="PTHR44688:SF16">
    <property type="entry name" value="DNA-BINDING TRANSCRIPTIONAL ACTIVATOR DEVR_DOSR"/>
    <property type="match status" value="1"/>
</dbReference>
<keyword evidence="5" id="KW-1133">Transmembrane helix</keyword>
<dbReference type="InterPro" id="IPR016032">
    <property type="entry name" value="Sig_transdc_resp-reg_C-effctor"/>
</dbReference>
<keyword evidence="8" id="KW-1185">Reference proteome</keyword>
<keyword evidence="3" id="KW-0804">Transcription</keyword>
<gene>
    <name evidence="7" type="ORF">Q4F19_13525</name>
</gene>
<proteinExistence type="predicted"/>
<reference evidence="7" key="1">
    <citation type="submission" date="2023-07" db="EMBL/GenBank/DDBJ databases">
        <authorList>
            <person name="Kim M."/>
        </authorList>
    </citation>
    <scope>NUCLEOTIDE SEQUENCE</scope>
    <source>
        <strain evidence="7">BIUV-7</strain>
    </source>
</reference>
<protein>
    <submittedName>
        <fullName evidence="7">Helix-turn-helix transcriptional regulator</fullName>
    </submittedName>
</protein>
<evidence type="ECO:0000313" key="7">
    <source>
        <dbReference type="EMBL" id="MDO6415407.1"/>
    </source>
</evidence>
<evidence type="ECO:0000256" key="2">
    <source>
        <dbReference type="ARBA" id="ARBA00023125"/>
    </source>
</evidence>
<dbReference type="InterPro" id="IPR000792">
    <property type="entry name" value="Tscrpt_reg_LuxR_C"/>
</dbReference>
<dbReference type="PROSITE" id="PS00622">
    <property type="entry name" value="HTH_LUXR_1"/>
    <property type="match status" value="1"/>
</dbReference>
<dbReference type="CDD" id="cd06170">
    <property type="entry name" value="LuxR_C_like"/>
    <property type="match status" value="1"/>
</dbReference>
<evidence type="ECO:0000256" key="4">
    <source>
        <dbReference type="SAM" id="MobiDB-lite"/>
    </source>
</evidence>
<dbReference type="InterPro" id="IPR036388">
    <property type="entry name" value="WH-like_DNA-bd_sf"/>
</dbReference>
<dbReference type="Proteomes" id="UP001169764">
    <property type="component" value="Unassembled WGS sequence"/>
</dbReference>
<dbReference type="SMART" id="SM00421">
    <property type="entry name" value="HTH_LUXR"/>
    <property type="match status" value="1"/>
</dbReference>
<evidence type="ECO:0000313" key="8">
    <source>
        <dbReference type="Proteomes" id="UP001169764"/>
    </source>
</evidence>
<dbReference type="Gene3D" id="1.10.10.10">
    <property type="entry name" value="Winged helix-like DNA-binding domain superfamily/Winged helix DNA-binding domain"/>
    <property type="match status" value="1"/>
</dbReference>